<keyword evidence="1" id="KW-0472">Membrane</keyword>
<sequence length="553" mass="62575">MLTALLYLSLQIDRDSKDLMNNCFDQTTDINIFTDTNQLIITVQSLFNSECDLPSSVLVSVQLDSLVGYEPYSYAYDYNYNQTTQFIVNCTDLVKCANLKNSLSGQIFIESKSDRVIIPAGSVRISQGHTENCFYNDLTVAQIATDLVTFKMYPTPYCNDLISFDDSGVTKLKQPLEARVYVNYPDGTMGAFENLAITMTQVVYSPDTNTPILLTVQQTDLSQYFSSKGLKFFTLSLFYSDNTLTRIVNTFTNQYAFVNPKDVYSSAEVQITETGFMLKTIQGPDMASVNQDIRNSGSNSVMIYLVMTMKNVSRTFEFRTRVKVVLNTTYQFTEDPEPYSCSDYPGQLCLENLAYVMSQPQKDVSLFLVFYLYGPAPAYEVVNNYSIGVSKISDSCFKGGLADYTIANKSLNLTIYLNNKSEYCVLVKDDLLAIKVTNTKTKEVDQVVFIYGATAINTIINDIDLKNDPEIQIDIYRENILEESLRITNYVLKQNSLVPQMAGRIGIVSAVVFFIVACYAMWMFWLKKQIQISKQRKNISLKNVKALDEEDLQ</sequence>
<organism evidence="2">
    <name type="scientific">Hexamita inflata</name>
    <dbReference type="NCBI Taxonomy" id="28002"/>
    <lineage>
        <taxon>Eukaryota</taxon>
        <taxon>Metamonada</taxon>
        <taxon>Diplomonadida</taxon>
        <taxon>Hexamitidae</taxon>
        <taxon>Hexamitinae</taxon>
        <taxon>Hexamita</taxon>
    </lineage>
</organism>
<keyword evidence="1" id="KW-0812">Transmembrane</keyword>
<protein>
    <recommendedName>
        <fullName evidence="5">Transmembrane protein</fullName>
    </recommendedName>
</protein>
<gene>
    <name evidence="2" type="ORF">HINF_LOCUS30997</name>
    <name evidence="3" type="ORF">HINF_LOCUS38690</name>
</gene>
<dbReference type="EMBL" id="CAXDID020000147">
    <property type="protein sequence ID" value="CAL6041037.1"/>
    <property type="molecule type" value="Genomic_DNA"/>
</dbReference>
<evidence type="ECO:0000313" key="4">
    <source>
        <dbReference type="Proteomes" id="UP001642409"/>
    </source>
</evidence>
<dbReference type="EMBL" id="CATOUU010000714">
    <property type="protein sequence ID" value="CAI9943352.1"/>
    <property type="molecule type" value="Genomic_DNA"/>
</dbReference>
<evidence type="ECO:0000313" key="3">
    <source>
        <dbReference type="EMBL" id="CAL6041037.1"/>
    </source>
</evidence>
<dbReference type="Proteomes" id="UP001642409">
    <property type="component" value="Unassembled WGS sequence"/>
</dbReference>
<dbReference type="AlphaFoldDB" id="A0AA86PYK6"/>
<evidence type="ECO:0008006" key="5">
    <source>
        <dbReference type="Google" id="ProtNLM"/>
    </source>
</evidence>
<evidence type="ECO:0000313" key="2">
    <source>
        <dbReference type="EMBL" id="CAI9943352.1"/>
    </source>
</evidence>
<keyword evidence="1" id="KW-1133">Transmembrane helix</keyword>
<reference evidence="3 4" key="2">
    <citation type="submission" date="2024-07" db="EMBL/GenBank/DDBJ databases">
        <authorList>
            <person name="Akdeniz Z."/>
        </authorList>
    </citation>
    <scope>NUCLEOTIDE SEQUENCE [LARGE SCALE GENOMIC DNA]</scope>
</reference>
<keyword evidence="4" id="KW-1185">Reference proteome</keyword>
<accession>A0AA86PYK6</accession>
<evidence type="ECO:0000256" key="1">
    <source>
        <dbReference type="SAM" id="Phobius"/>
    </source>
</evidence>
<feature type="transmembrane region" description="Helical" evidence="1">
    <location>
        <begin position="505"/>
        <end position="526"/>
    </location>
</feature>
<comment type="caution">
    <text evidence="2">The sequence shown here is derived from an EMBL/GenBank/DDBJ whole genome shotgun (WGS) entry which is preliminary data.</text>
</comment>
<proteinExistence type="predicted"/>
<name>A0AA86PYK6_9EUKA</name>
<reference evidence="2" key="1">
    <citation type="submission" date="2023-06" db="EMBL/GenBank/DDBJ databases">
        <authorList>
            <person name="Kurt Z."/>
        </authorList>
    </citation>
    <scope>NUCLEOTIDE SEQUENCE</scope>
</reference>